<name>A0ABP0M1G1_9DINO</name>
<reference evidence="2 3" key="1">
    <citation type="submission" date="2024-02" db="EMBL/GenBank/DDBJ databases">
        <authorList>
            <person name="Chen Y."/>
            <person name="Shah S."/>
            <person name="Dougan E. K."/>
            <person name="Thang M."/>
            <person name="Chan C."/>
        </authorList>
    </citation>
    <scope>NUCLEOTIDE SEQUENCE [LARGE SCALE GENOMIC DNA]</scope>
</reference>
<comment type="caution">
    <text evidence="2">The sequence shown here is derived from an EMBL/GenBank/DDBJ whole genome shotgun (WGS) entry which is preliminary data.</text>
</comment>
<gene>
    <name evidence="2" type="ORF">CCMP2556_LOCUS23441</name>
</gene>
<evidence type="ECO:0008006" key="4">
    <source>
        <dbReference type="Google" id="ProtNLM"/>
    </source>
</evidence>
<dbReference type="PROSITE" id="PS51257">
    <property type="entry name" value="PROKAR_LIPOPROTEIN"/>
    <property type="match status" value="1"/>
</dbReference>
<evidence type="ECO:0000313" key="3">
    <source>
        <dbReference type="Proteomes" id="UP001642484"/>
    </source>
</evidence>
<evidence type="ECO:0000256" key="1">
    <source>
        <dbReference type="SAM" id="SignalP"/>
    </source>
</evidence>
<keyword evidence="1" id="KW-0732">Signal</keyword>
<sequence length="277" mass="30623">MRHFFAVLPAQLAACGAGGACGRCFAPVLWKQPLTVFPARRERRALAVRERRAPRPSEADLDSSLCHGATAWATGDALGDWGRVRLRGSERSARARFQKDLKESRHVKTCQDTHSIGFVALIHLQRTSHELLLDWARMMSKDQTSAWIGWVVQWKAALWVRAQINTMPHHSPSVMFSPLAWASLDSSRDPPNGCQGGHRLVFAPRPGRLGHRLGARASTVHHGVLAETDMGVFWPRSTAGGVQMAMKMSMFGRAFGVHCGRCTLPVCGCVARTRRES</sequence>
<keyword evidence="3" id="KW-1185">Reference proteome</keyword>
<protein>
    <recommendedName>
        <fullName evidence="4">Secreted protein</fullName>
    </recommendedName>
</protein>
<evidence type="ECO:0000313" key="2">
    <source>
        <dbReference type="EMBL" id="CAK9044584.1"/>
    </source>
</evidence>
<proteinExistence type="predicted"/>
<accession>A0ABP0M1G1</accession>
<dbReference type="EMBL" id="CAXAMN010014891">
    <property type="protein sequence ID" value="CAK9044584.1"/>
    <property type="molecule type" value="Genomic_DNA"/>
</dbReference>
<feature type="signal peptide" evidence="1">
    <location>
        <begin position="1"/>
        <end position="22"/>
    </location>
</feature>
<feature type="chain" id="PRO_5047199905" description="Secreted protein" evidence="1">
    <location>
        <begin position="23"/>
        <end position="277"/>
    </location>
</feature>
<dbReference type="Proteomes" id="UP001642484">
    <property type="component" value="Unassembled WGS sequence"/>
</dbReference>
<organism evidence="2 3">
    <name type="scientific">Durusdinium trenchii</name>
    <dbReference type="NCBI Taxonomy" id="1381693"/>
    <lineage>
        <taxon>Eukaryota</taxon>
        <taxon>Sar</taxon>
        <taxon>Alveolata</taxon>
        <taxon>Dinophyceae</taxon>
        <taxon>Suessiales</taxon>
        <taxon>Symbiodiniaceae</taxon>
        <taxon>Durusdinium</taxon>
    </lineage>
</organism>